<accession>A0ABT8L1T7</accession>
<dbReference type="Pfam" id="PF14902">
    <property type="entry name" value="DUF4494"/>
    <property type="match status" value="1"/>
</dbReference>
<protein>
    <submittedName>
        <fullName evidence="1">DUF4494 domain-containing protein</fullName>
    </submittedName>
</protein>
<dbReference type="RefSeq" id="WP_346756980.1">
    <property type="nucleotide sequence ID" value="NZ_JAUJEB010000001.1"/>
</dbReference>
<dbReference type="Proteomes" id="UP001172083">
    <property type="component" value="Unassembled WGS sequence"/>
</dbReference>
<reference evidence="1" key="1">
    <citation type="submission" date="2023-06" db="EMBL/GenBank/DDBJ databases">
        <title>Genomic of Agaribacillus aureum.</title>
        <authorList>
            <person name="Wang G."/>
        </authorList>
    </citation>
    <scope>NUCLEOTIDE SEQUENCE</scope>
    <source>
        <strain evidence="1">BMA12</strain>
    </source>
</reference>
<organism evidence="1 2">
    <name type="scientific">Agaribacillus aureus</name>
    <dbReference type="NCBI Taxonomy" id="3051825"/>
    <lineage>
        <taxon>Bacteria</taxon>
        <taxon>Pseudomonadati</taxon>
        <taxon>Bacteroidota</taxon>
        <taxon>Cytophagia</taxon>
        <taxon>Cytophagales</taxon>
        <taxon>Splendidivirgaceae</taxon>
        <taxon>Agaribacillus</taxon>
    </lineage>
</organism>
<dbReference type="InterPro" id="IPR027848">
    <property type="entry name" value="DUF4494"/>
</dbReference>
<dbReference type="EMBL" id="JAUJEB010000001">
    <property type="protein sequence ID" value="MDN5211650.1"/>
    <property type="molecule type" value="Genomic_DNA"/>
</dbReference>
<gene>
    <name evidence="1" type="ORF">QQ020_06300</name>
</gene>
<comment type="caution">
    <text evidence="1">The sequence shown here is derived from an EMBL/GenBank/DDBJ whole genome shotgun (WGS) entry which is preliminary data.</text>
</comment>
<name>A0ABT8L1T7_9BACT</name>
<proteinExistence type="predicted"/>
<evidence type="ECO:0000313" key="2">
    <source>
        <dbReference type="Proteomes" id="UP001172083"/>
    </source>
</evidence>
<keyword evidence="2" id="KW-1185">Reference proteome</keyword>
<evidence type="ECO:0000313" key="1">
    <source>
        <dbReference type="EMBL" id="MDN5211650.1"/>
    </source>
</evidence>
<sequence>MRIWFVCKAKYQKENDQGIVKEVTEPYLVDAFTYTEAESRIYELLENMISGSFIVTQISKTNINDVFYFEGFDIWYKCKIVYQVDDGDSGKEKKVTNYMLVSAENVKDAYDKLQQSLSNMLVTYNITSIIESPILEVFPFSAEDDETSNEIPANLKPLSEVDQ</sequence>